<reference evidence="1" key="1">
    <citation type="submission" date="2021-01" db="EMBL/GenBank/DDBJ databases">
        <title>Whole genome shotgun sequence of Actinoplanes cyaneus NBRC 14990.</title>
        <authorList>
            <person name="Komaki H."/>
            <person name="Tamura T."/>
        </authorList>
    </citation>
    <scope>NUCLEOTIDE SEQUENCE</scope>
    <source>
        <strain evidence="1">NBRC 14990</strain>
    </source>
</reference>
<protein>
    <submittedName>
        <fullName evidence="1">ArsR family transcriptional regulator</fullName>
    </submittedName>
</protein>
<proteinExistence type="predicted"/>
<name>A0A919INL7_9ACTN</name>
<dbReference type="CDD" id="cd00090">
    <property type="entry name" value="HTH_ARSR"/>
    <property type="match status" value="1"/>
</dbReference>
<keyword evidence="2" id="KW-1185">Reference proteome</keyword>
<dbReference type="InterPro" id="IPR011991">
    <property type="entry name" value="ArsR-like_HTH"/>
</dbReference>
<dbReference type="SUPFAM" id="SSF46785">
    <property type="entry name" value="Winged helix' DNA-binding domain"/>
    <property type="match status" value="1"/>
</dbReference>
<dbReference type="Gene3D" id="1.10.10.10">
    <property type="entry name" value="Winged helix-like DNA-binding domain superfamily/Winged helix DNA-binding domain"/>
    <property type="match status" value="1"/>
</dbReference>
<dbReference type="AlphaFoldDB" id="A0A919INL7"/>
<dbReference type="Gene3D" id="3.30.460.10">
    <property type="entry name" value="Beta Polymerase, domain 2"/>
    <property type="match status" value="1"/>
</dbReference>
<evidence type="ECO:0000313" key="1">
    <source>
        <dbReference type="EMBL" id="GID68326.1"/>
    </source>
</evidence>
<evidence type="ECO:0000313" key="2">
    <source>
        <dbReference type="Proteomes" id="UP000619479"/>
    </source>
</evidence>
<sequence>MQRPRSQLLPLLRSPFLGELLAWLYLHPETDYSVTELAEILRVSTSTVSREAGHLAKVGLLIETRRGNLRLLRAATDHRLARPLTELLALTYGPAAVLGDVLRSLDGVEEAYIYGSWAARYAGEPGPPPRDVDVLVVGDVDEDDLADRARVAERRLGREVNAHRVSVDAWRSSGEDPFLGSVRSRPLYTIGDGDEVAAGP</sequence>
<gene>
    <name evidence="1" type="ORF">Acy02nite_62070</name>
</gene>
<organism evidence="1 2">
    <name type="scientific">Actinoplanes cyaneus</name>
    <dbReference type="NCBI Taxonomy" id="52696"/>
    <lineage>
        <taxon>Bacteria</taxon>
        <taxon>Bacillati</taxon>
        <taxon>Actinomycetota</taxon>
        <taxon>Actinomycetes</taxon>
        <taxon>Micromonosporales</taxon>
        <taxon>Micromonosporaceae</taxon>
        <taxon>Actinoplanes</taxon>
    </lineage>
</organism>
<dbReference type="InterPro" id="IPR043519">
    <property type="entry name" value="NT_sf"/>
</dbReference>
<dbReference type="Proteomes" id="UP000619479">
    <property type="component" value="Unassembled WGS sequence"/>
</dbReference>
<dbReference type="InterPro" id="IPR036390">
    <property type="entry name" value="WH_DNA-bd_sf"/>
</dbReference>
<dbReference type="InterPro" id="IPR036388">
    <property type="entry name" value="WH-like_DNA-bd_sf"/>
</dbReference>
<dbReference type="EMBL" id="BOMH01000045">
    <property type="protein sequence ID" value="GID68326.1"/>
    <property type="molecule type" value="Genomic_DNA"/>
</dbReference>
<comment type="caution">
    <text evidence="1">The sequence shown here is derived from an EMBL/GenBank/DDBJ whole genome shotgun (WGS) entry which is preliminary data.</text>
</comment>
<accession>A0A919INL7</accession>